<organism evidence="2">
    <name type="scientific">Capitella teleta</name>
    <name type="common">Polychaete worm</name>
    <dbReference type="NCBI Taxonomy" id="283909"/>
    <lineage>
        <taxon>Eukaryota</taxon>
        <taxon>Metazoa</taxon>
        <taxon>Spiralia</taxon>
        <taxon>Lophotrochozoa</taxon>
        <taxon>Annelida</taxon>
        <taxon>Polychaeta</taxon>
        <taxon>Sedentaria</taxon>
        <taxon>Scolecida</taxon>
        <taxon>Capitellidae</taxon>
        <taxon>Capitella</taxon>
    </lineage>
</organism>
<dbReference type="HOGENOM" id="CLU_963925_0_0_1"/>
<dbReference type="EnsemblMetazoa" id="CapteT192275">
    <property type="protein sequence ID" value="CapteP192275"/>
    <property type="gene ID" value="CapteG192275"/>
</dbReference>
<reference evidence="2 4" key="2">
    <citation type="journal article" date="2013" name="Nature">
        <title>Insights into bilaterian evolution from three spiralian genomes.</title>
        <authorList>
            <person name="Simakov O."/>
            <person name="Marletaz F."/>
            <person name="Cho S.J."/>
            <person name="Edsinger-Gonzales E."/>
            <person name="Havlak P."/>
            <person name="Hellsten U."/>
            <person name="Kuo D.H."/>
            <person name="Larsson T."/>
            <person name="Lv J."/>
            <person name="Arendt D."/>
            <person name="Savage R."/>
            <person name="Osoegawa K."/>
            <person name="de Jong P."/>
            <person name="Grimwood J."/>
            <person name="Chapman J.A."/>
            <person name="Shapiro H."/>
            <person name="Aerts A."/>
            <person name="Otillar R.P."/>
            <person name="Terry A.Y."/>
            <person name="Boore J.L."/>
            <person name="Grigoriev I.V."/>
            <person name="Lindberg D.R."/>
            <person name="Seaver E.C."/>
            <person name="Weisblat D.A."/>
            <person name="Putnam N.H."/>
            <person name="Rokhsar D.S."/>
        </authorList>
    </citation>
    <scope>NUCLEOTIDE SEQUENCE</scope>
    <source>
        <strain evidence="2 4">I ESC-2004</strain>
    </source>
</reference>
<reference evidence="4" key="1">
    <citation type="submission" date="2012-12" db="EMBL/GenBank/DDBJ databases">
        <authorList>
            <person name="Hellsten U."/>
            <person name="Grimwood J."/>
            <person name="Chapman J.A."/>
            <person name="Shapiro H."/>
            <person name="Aerts A."/>
            <person name="Otillar R.P."/>
            <person name="Terry A.Y."/>
            <person name="Boore J.L."/>
            <person name="Simakov O."/>
            <person name="Marletaz F."/>
            <person name="Cho S.-J."/>
            <person name="Edsinger-Gonzales E."/>
            <person name="Havlak P."/>
            <person name="Kuo D.-H."/>
            <person name="Larsson T."/>
            <person name="Lv J."/>
            <person name="Arendt D."/>
            <person name="Savage R."/>
            <person name="Osoegawa K."/>
            <person name="de Jong P."/>
            <person name="Lindberg D.R."/>
            <person name="Seaver E.C."/>
            <person name="Weisblat D.A."/>
            <person name="Putnam N.H."/>
            <person name="Grigoriev I.V."/>
            <person name="Rokhsar D.S."/>
        </authorList>
    </citation>
    <scope>NUCLEOTIDE SEQUENCE</scope>
    <source>
        <strain evidence="4">I ESC-2004</strain>
    </source>
</reference>
<name>R7UAD7_CAPTE</name>
<dbReference type="Proteomes" id="UP000014760">
    <property type="component" value="Unassembled WGS sequence"/>
</dbReference>
<dbReference type="EMBL" id="AMQN01008569">
    <property type="status" value="NOT_ANNOTATED_CDS"/>
    <property type="molecule type" value="Genomic_DNA"/>
</dbReference>
<proteinExistence type="predicted"/>
<keyword evidence="4" id="KW-1185">Reference proteome</keyword>
<gene>
    <name evidence="2" type="ORF">CAPTEDRAFT_192275</name>
</gene>
<evidence type="ECO:0000313" key="4">
    <source>
        <dbReference type="Proteomes" id="UP000014760"/>
    </source>
</evidence>
<feature type="region of interest" description="Disordered" evidence="1">
    <location>
        <begin position="1"/>
        <end position="26"/>
    </location>
</feature>
<accession>R7UAD7</accession>
<evidence type="ECO:0000256" key="1">
    <source>
        <dbReference type="SAM" id="MobiDB-lite"/>
    </source>
</evidence>
<reference evidence="3" key="3">
    <citation type="submission" date="2015-06" db="UniProtKB">
        <authorList>
            <consortium name="EnsemblMetazoa"/>
        </authorList>
    </citation>
    <scope>IDENTIFICATION</scope>
</reference>
<dbReference type="EMBL" id="KB303457">
    <property type="protein sequence ID" value="ELU03086.1"/>
    <property type="molecule type" value="Genomic_DNA"/>
</dbReference>
<evidence type="ECO:0000313" key="2">
    <source>
        <dbReference type="EMBL" id="ELU03086.1"/>
    </source>
</evidence>
<dbReference type="AlphaFoldDB" id="R7UAD7"/>
<feature type="compositionally biased region" description="Basic residues" evidence="1">
    <location>
        <begin position="1"/>
        <end position="14"/>
    </location>
</feature>
<protein>
    <submittedName>
        <fullName evidence="2 3">Uncharacterized protein</fullName>
    </submittedName>
</protein>
<sequence>MTSYVKKPHQKHQGKVASKALRPREPQPKLQLELDGTQLMISNNNFAEPQVRPETPLRCSVPMSTPTDFDHCIVDKEKVLKCNANINYNYNEGMEKPTKNATIVDLKLDNTKQASPRSIVSRYTHYQTNNQTTLPASVSADVKHAPEAPIGCRAFIRKFQKLTPFAERIVPQATKNGRYGFESIEKTTHRNQQPPVLREPVYKTDSRVTFDTKLQRNTVLLKPIQTQNHIRNLIFGGPGCSVDLSALPPQRYNDSQSFFLTDLHERDQKLRTTPAENGLLQLEEGLPHL</sequence>
<evidence type="ECO:0000313" key="3">
    <source>
        <dbReference type="EnsemblMetazoa" id="CapteP192275"/>
    </source>
</evidence>